<dbReference type="PANTHER" id="PTHR14363">
    <property type="entry name" value="HEPARANASE-RELATED"/>
    <property type="match status" value="1"/>
</dbReference>
<evidence type="ECO:0000256" key="9">
    <source>
        <dbReference type="ARBA" id="ARBA00023765"/>
    </source>
</evidence>
<evidence type="ECO:0000256" key="6">
    <source>
        <dbReference type="ARBA" id="ARBA00023136"/>
    </source>
</evidence>
<name>A0A251TTC8_HELAN</name>
<gene>
    <name evidence="14" type="ORF">HannXRQ_Chr09g0242671</name>
    <name evidence="13" type="ORF">HanXRQr2_Chr09g0368461</name>
</gene>
<keyword evidence="13" id="KW-0326">Glycosidase</keyword>
<reference evidence="14" key="2">
    <citation type="submission" date="2017-02" db="EMBL/GenBank/DDBJ databases">
        <title>Sunflower complete genome.</title>
        <authorList>
            <person name="Langlade N."/>
            <person name="Munos S."/>
        </authorList>
    </citation>
    <scope>NUCLEOTIDE SEQUENCE [LARGE SCALE GENOMIC DNA]</scope>
    <source>
        <tissue evidence="14">Leaves</tissue>
    </source>
</reference>
<sequence>MQKGVCLWVVLVSFCFIFVDSRGENGRLLIDGKSRIAETDNDFVCATMDWWPPEKCDYGTCSWDHSSLLNVDLKNKIFKNAISAFSPLKIRLGGTLQDKVIYQTKNHQEPCNNPFLKNTSELFGFTKGCLSLSRWDDLNRFFQDTRAVVTFGLNALVGKTVLADGSAFGAWDSTNAEALMRYTVKKNYTIYGWELGNELSGNGIGARISASQYAHDTLTLYKMVHRVYKGIEPKPLIIAPGGFFNPKWFTKFLNKTSRTLNAVSHHIYSLGSGMDGNLTARILDPSYLDDAGKIFKQLESTINASSSSASGWVSEAGGAYNSGQNLVTNAFVFSFWYLDQLGMSSIYDTKTYCRQSLIGGNYGLLNTTTFEPNPDYYSALLWHRLMGKKVLSTRFLGTKKIRAYVHCAKESKGVTILLMNLGNSTTVNVKLSVNSIWRLHKHRPHTHHQHKTMHSDSESKHTKMGVIRKRTRAEYHLTAKDGNLHSKVMMLNGKELRVNSYGEIPSLRPLYVNSLKPISVHPHSIVFAHIPHFALYACNS</sequence>
<reference evidence="13 15" key="1">
    <citation type="journal article" date="2017" name="Nature">
        <title>The sunflower genome provides insights into oil metabolism, flowering and Asterid evolution.</title>
        <authorList>
            <person name="Badouin H."/>
            <person name="Gouzy J."/>
            <person name="Grassa C.J."/>
            <person name="Murat F."/>
            <person name="Staton S.E."/>
            <person name="Cottret L."/>
            <person name="Lelandais-Briere C."/>
            <person name="Owens G.L."/>
            <person name="Carrere S."/>
            <person name="Mayjonade B."/>
            <person name="Legrand L."/>
            <person name="Gill N."/>
            <person name="Kane N.C."/>
            <person name="Bowers J.E."/>
            <person name="Hubner S."/>
            <person name="Bellec A."/>
            <person name="Berard A."/>
            <person name="Berges H."/>
            <person name="Blanchet N."/>
            <person name="Boniface M.C."/>
            <person name="Brunel D."/>
            <person name="Catrice O."/>
            <person name="Chaidir N."/>
            <person name="Claudel C."/>
            <person name="Donnadieu C."/>
            <person name="Faraut T."/>
            <person name="Fievet G."/>
            <person name="Helmstetter N."/>
            <person name="King M."/>
            <person name="Knapp S.J."/>
            <person name="Lai Z."/>
            <person name="Le Paslier M.C."/>
            <person name="Lippi Y."/>
            <person name="Lorenzon L."/>
            <person name="Mandel J.R."/>
            <person name="Marage G."/>
            <person name="Marchand G."/>
            <person name="Marquand E."/>
            <person name="Bret-Mestries E."/>
            <person name="Morien E."/>
            <person name="Nambeesan S."/>
            <person name="Nguyen T."/>
            <person name="Pegot-Espagnet P."/>
            <person name="Pouilly N."/>
            <person name="Raftis F."/>
            <person name="Sallet E."/>
            <person name="Schiex T."/>
            <person name="Thomas J."/>
            <person name="Vandecasteele C."/>
            <person name="Vares D."/>
            <person name="Vear F."/>
            <person name="Vautrin S."/>
            <person name="Crespi M."/>
            <person name="Mangin B."/>
            <person name="Burke J.M."/>
            <person name="Salse J."/>
            <person name="Munos S."/>
            <person name="Vincourt P."/>
            <person name="Rieseberg L.H."/>
            <person name="Langlade N.B."/>
        </authorList>
    </citation>
    <scope>NUCLEOTIDE SEQUENCE [LARGE SCALE GENOMIC DNA]</scope>
    <source>
        <strain evidence="15">cv. SF193</strain>
        <tissue evidence="13">Leaves</tissue>
    </source>
</reference>
<dbReference type="Gramene" id="mRNA:HanXRQr2_Chr09g0368461">
    <property type="protein sequence ID" value="mRNA:HanXRQr2_Chr09g0368461"/>
    <property type="gene ID" value="HanXRQr2_Chr09g0368461"/>
</dbReference>
<evidence type="ECO:0000256" key="3">
    <source>
        <dbReference type="ARBA" id="ARBA00022525"/>
    </source>
</evidence>
<dbReference type="GO" id="GO:0005576">
    <property type="term" value="C:extracellular region"/>
    <property type="evidence" value="ECO:0007669"/>
    <property type="project" value="UniProtKB-SubCell"/>
</dbReference>
<evidence type="ECO:0000313" key="14">
    <source>
        <dbReference type="EMBL" id="OTG13836.1"/>
    </source>
</evidence>
<keyword evidence="3" id="KW-0964">Secreted</keyword>
<protein>
    <submittedName>
        <fullName evidence="13">Glycosidase</fullName>
        <ecNumber evidence="13">3.2.1.-</ecNumber>
    </submittedName>
    <submittedName>
        <fullName evidence="14">Putative glycoside hydrolase, family 79</fullName>
    </submittedName>
</protein>
<evidence type="ECO:0000256" key="8">
    <source>
        <dbReference type="ARBA" id="ARBA00023228"/>
    </source>
</evidence>
<evidence type="ECO:0000256" key="4">
    <source>
        <dbReference type="ARBA" id="ARBA00022729"/>
    </source>
</evidence>
<evidence type="ECO:0000256" key="7">
    <source>
        <dbReference type="ARBA" id="ARBA00023180"/>
    </source>
</evidence>
<comment type="similarity">
    <text evidence="2">Belongs to the glycosyl hydrolase 79 family.</text>
</comment>
<evidence type="ECO:0000313" key="15">
    <source>
        <dbReference type="Proteomes" id="UP000215914"/>
    </source>
</evidence>
<feature type="compositionally biased region" description="Basic residues" evidence="11">
    <location>
        <begin position="443"/>
        <end position="452"/>
    </location>
</feature>
<feature type="region of interest" description="Disordered" evidence="11">
    <location>
        <begin position="443"/>
        <end position="463"/>
    </location>
</feature>
<keyword evidence="15" id="KW-1185">Reference proteome</keyword>
<dbReference type="Pfam" id="PF03662">
    <property type="entry name" value="Glyco_hydro_79n"/>
    <property type="match status" value="1"/>
</dbReference>
<dbReference type="GO" id="GO:0004566">
    <property type="term" value="F:beta-glucuronidase activity"/>
    <property type="evidence" value="ECO:0000318"/>
    <property type="project" value="GO_Central"/>
</dbReference>
<dbReference type="AlphaFoldDB" id="A0A251TTC8"/>
<feature type="signal peptide" evidence="12">
    <location>
        <begin position="1"/>
        <end position="21"/>
    </location>
</feature>
<dbReference type="Gene3D" id="3.20.20.80">
    <property type="entry name" value="Glycosidases"/>
    <property type="match status" value="1"/>
</dbReference>
<dbReference type="GO" id="GO:0005765">
    <property type="term" value="C:lysosomal membrane"/>
    <property type="evidence" value="ECO:0007669"/>
    <property type="project" value="UniProtKB-SubCell"/>
</dbReference>
<dbReference type="FunFam" id="3.20.20.80:FF:000023">
    <property type="entry name" value="heparanase-like protein 3"/>
    <property type="match status" value="1"/>
</dbReference>
<dbReference type="EC" id="3.2.1.-" evidence="13"/>
<dbReference type="InterPro" id="IPR005199">
    <property type="entry name" value="Glyco_hydro_79"/>
</dbReference>
<accession>A0A251TTC8</accession>
<dbReference type="EMBL" id="MNCJ02000324">
    <property type="protein sequence ID" value="KAF5789209.1"/>
    <property type="molecule type" value="Genomic_DNA"/>
</dbReference>
<keyword evidence="6" id="KW-0472">Membrane</keyword>
<proteinExistence type="inferred from homology"/>
<evidence type="ECO:0000256" key="1">
    <source>
        <dbReference type="ARBA" id="ARBA00004613"/>
    </source>
</evidence>
<evidence type="ECO:0000256" key="12">
    <source>
        <dbReference type="SAM" id="SignalP"/>
    </source>
</evidence>
<evidence type="ECO:0000313" key="13">
    <source>
        <dbReference type="EMBL" id="KAF5789209.1"/>
    </source>
</evidence>
<keyword evidence="7" id="KW-0325">Glycoprotein</keyword>
<evidence type="ECO:0000256" key="10">
    <source>
        <dbReference type="ARBA" id="ARBA00055929"/>
    </source>
</evidence>
<keyword evidence="8" id="KW-0458">Lysosome</keyword>
<dbReference type="SUPFAM" id="SSF51445">
    <property type="entry name" value="(Trans)glycosidases"/>
    <property type="match status" value="1"/>
</dbReference>
<dbReference type="OrthoDB" id="726732at2759"/>
<keyword evidence="5 14" id="KW-0378">Hydrolase</keyword>
<evidence type="ECO:0000256" key="5">
    <source>
        <dbReference type="ARBA" id="ARBA00022801"/>
    </source>
</evidence>
<dbReference type="FunCoup" id="A0A251TTC8">
    <property type="interactions" value="176"/>
</dbReference>
<comment type="subcellular location">
    <subcellularLocation>
        <location evidence="9">Lysosome membrane</location>
        <topology evidence="9">Peripheral membrane protein</topology>
    </subcellularLocation>
    <subcellularLocation>
        <location evidence="1">Secreted</location>
    </subcellularLocation>
</comment>
<dbReference type="PANTHER" id="PTHR14363:SF17">
    <property type="entry name" value="HEPARANASE-LIKE PROTEIN 3"/>
    <property type="match status" value="1"/>
</dbReference>
<dbReference type="EMBL" id="CM007898">
    <property type="protein sequence ID" value="OTG13836.1"/>
    <property type="molecule type" value="Genomic_DNA"/>
</dbReference>
<dbReference type="InParanoid" id="A0A251TTC8"/>
<evidence type="ECO:0000256" key="11">
    <source>
        <dbReference type="SAM" id="MobiDB-lite"/>
    </source>
</evidence>
<organism evidence="14 15">
    <name type="scientific">Helianthus annuus</name>
    <name type="common">Common sunflower</name>
    <dbReference type="NCBI Taxonomy" id="4232"/>
    <lineage>
        <taxon>Eukaryota</taxon>
        <taxon>Viridiplantae</taxon>
        <taxon>Streptophyta</taxon>
        <taxon>Embryophyta</taxon>
        <taxon>Tracheophyta</taxon>
        <taxon>Spermatophyta</taxon>
        <taxon>Magnoliopsida</taxon>
        <taxon>eudicotyledons</taxon>
        <taxon>Gunneridae</taxon>
        <taxon>Pentapetalae</taxon>
        <taxon>asterids</taxon>
        <taxon>campanulids</taxon>
        <taxon>Asterales</taxon>
        <taxon>Asteraceae</taxon>
        <taxon>Asteroideae</taxon>
        <taxon>Heliantheae alliance</taxon>
        <taxon>Heliantheae</taxon>
        <taxon>Helianthus</taxon>
    </lineage>
</organism>
<dbReference type="Proteomes" id="UP000215914">
    <property type="component" value="Chromosome 9"/>
</dbReference>
<comment type="function">
    <text evidence="10">Endoglycosidase which is a cell surface and extracellular matrix-degrading enzyme. Cleaves heparan sulfate proteoglycans (HSPGs) into heparan sulfate side chains and core proteoglycans.</text>
</comment>
<dbReference type="OMA" id="CSWDHSS"/>
<keyword evidence="4 12" id="KW-0732">Signal</keyword>
<dbReference type="InterPro" id="IPR017853">
    <property type="entry name" value="GH"/>
</dbReference>
<feature type="chain" id="PRO_5013100827" evidence="12">
    <location>
        <begin position="22"/>
        <end position="540"/>
    </location>
</feature>
<reference evidence="13" key="3">
    <citation type="submission" date="2020-06" db="EMBL/GenBank/DDBJ databases">
        <title>Helianthus annuus Genome sequencing and assembly Release 2.</title>
        <authorList>
            <person name="Gouzy J."/>
            <person name="Langlade N."/>
            <person name="Munos S."/>
        </authorList>
    </citation>
    <scope>NUCLEOTIDE SEQUENCE</scope>
    <source>
        <tissue evidence="13">Leaves</tissue>
    </source>
</reference>
<evidence type="ECO:0000256" key="2">
    <source>
        <dbReference type="ARBA" id="ARBA00009800"/>
    </source>
</evidence>